<name>A0A5N6ELJ9_9EURO</name>
<proteinExistence type="predicted"/>
<keyword evidence="1" id="KW-0472">Membrane</keyword>
<dbReference type="Proteomes" id="UP000326799">
    <property type="component" value="Unassembled WGS sequence"/>
</dbReference>
<feature type="transmembrane region" description="Helical" evidence="1">
    <location>
        <begin position="36"/>
        <end position="63"/>
    </location>
</feature>
<evidence type="ECO:0000256" key="1">
    <source>
        <dbReference type="SAM" id="Phobius"/>
    </source>
</evidence>
<dbReference type="AlphaFoldDB" id="A0A5N6ELJ9"/>
<reference evidence="2 3" key="1">
    <citation type="submission" date="2019-04" db="EMBL/GenBank/DDBJ databases">
        <title>Fungal friends and foes A comparative genomics study of 23 Aspergillus species from section Flavi.</title>
        <authorList>
            <consortium name="DOE Joint Genome Institute"/>
            <person name="Kjaerbolling I."/>
            <person name="Vesth T.C."/>
            <person name="Frisvad J.C."/>
            <person name="Nybo J.L."/>
            <person name="Theobald S."/>
            <person name="Kildgaard S."/>
            <person name="Petersen T.I."/>
            <person name="Kuo A."/>
            <person name="Sato A."/>
            <person name="Lyhne E.K."/>
            <person name="Kogle M.E."/>
            <person name="Wiebenga A."/>
            <person name="Kun R.S."/>
            <person name="Lubbers R.J."/>
            <person name="Makela M.R."/>
            <person name="Barry K."/>
            <person name="Chovatia M."/>
            <person name="Clum A."/>
            <person name="Daum C."/>
            <person name="Haridas S."/>
            <person name="He G."/>
            <person name="LaButti K."/>
            <person name="Lipzen A."/>
            <person name="Mondo S."/>
            <person name="Pangilinan J."/>
            <person name="Riley R."/>
            <person name="Salamov A."/>
            <person name="Simmons B.A."/>
            <person name="Magnuson J.K."/>
            <person name="Henrissat B."/>
            <person name="Mortensen U.H."/>
            <person name="Larsen T.O."/>
            <person name="De vries R.P."/>
            <person name="Grigoriev I.V."/>
            <person name="Machida M."/>
            <person name="Baker S.E."/>
            <person name="Andersen M.R."/>
        </authorList>
    </citation>
    <scope>NUCLEOTIDE SEQUENCE [LARGE SCALE GENOMIC DNA]</scope>
    <source>
        <strain evidence="2 3">CBS 126849</strain>
    </source>
</reference>
<accession>A0A5N6ELJ9</accession>
<sequence length="77" mass="9157">MQPVGHSWHRTGAWGWLAPTEFFNWLPRSIIFDGNFLIAFFFQYVSLLFPKISIFLFGSLIHYTSQLHCMRSMYLHT</sequence>
<evidence type="ECO:0000313" key="3">
    <source>
        <dbReference type="Proteomes" id="UP000326799"/>
    </source>
</evidence>
<dbReference type="EMBL" id="ML733449">
    <property type="protein sequence ID" value="KAB8218492.1"/>
    <property type="molecule type" value="Genomic_DNA"/>
</dbReference>
<gene>
    <name evidence="2" type="ORF">BDV33DRAFT_175424</name>
</gene>
<evidence type="ECO:0000313" key="2">
    <source>
        <dbReference type="EMBL" id="KAB8218492.1"/>
    </source>
</evidence>
<keyword evidence="1" id="KW-0812">Transmembrane</keyword>
<organism evidence="2 3">
    <name type="scientific">Aspergillus novoparasiticus</name>
    <dbReference type="NCBI Taxonomy" id="986946"/>
    <lineage>
        <taxon>Eukaryota</taxon>
        <taxon>Fungi</taxon>
        <taxon>Dikarya</taxon>
        <taxon>Ascomycota</taxon>
        <taxon>Pezizomycotina</taxon>
        <taxon>Eurotiomycetes</taxon>
        <taxon>Eurotiomycetidae</taxon>
        <taxon>Eurotiales</taxon>
        <taxon>Aspergillaceae</taxon>
        <taxon>Aspergillus</taxon>
        <taxon>Aspergillus subgen. Circumdati</taxon>
    </lineage>
</organism>
<keyword evidence="3" id="KW-1185">Reference proteome</keyword>
<protein>
    <submittedName>
        <fullName evidence="2">Uncharacterized protein</fullName>
    </submittedName>
</protein>
<keyword evidence="1" id="KW-1133">Transmembrane helix</keyword>